<keyword evidence="3" id="KW-1185">Reference proteome</keyword>
<dbReference type="EMBL" id="JAVDXT010000002">
    <property type="protein sequence ID" value="MDR7377632.1"/>
    <property type="molecule type" value="Genomic_DNA"/>
</dbReference>
<evidence type="ECO:0000313" key="2">
    <source>
        <dbReference type="EMBL" id="MDR7377632.1"/>
    </source>
</evidence>
<proteinExistence type="predicted"/>
<reference evidence="2 3" key="1">
    <citation type="submission" date="2023-07" db="EMBL/GenBank/DDBJ databases">
        <title>Sorghum-associated microbial communities from plants grown in Nebraska, USA.</title>
        <authorList>
            <person name="Schachtman D."/>
        </authorList>
    </citation>
    <scope>NUCLEOTIDE SEQUENCE [LARGE SCALE GENOMIC DNA]</scope>
    <source>
        <strain evidence="2 3">BE313</strain>
    </source>
</reference>
<feature type="region of interest" description="Disordered" evidence="1">
    <location>
        <begin position="89"/>
        <end position="122"/>
    </location>
</feature>
<organism evidence="2 3">
    <name type="scientific">Rhodoferax ferrireducens</name>
    <dbReference type="NCBI Taxonomy" id="192843"/>
    <lineage>
        <taxon>Bacteria</taxon>
        <taxon>Pseudomonadati</taxon>
        <taxon>Pseudomonadota</taxon>
        <taxon>Betaproteobacteria</taxon>
        <taxon>Burkholderiales</taxon>
        <taxon>Comamonadaceae</taxon>
        <taxon>Rhodoferax</taxon>
    </lineage>
</organism>
<dbReference type="RefSeq" id="WP_310373248.1">
    <property type="nucleotide sequence ID" value="NZ_JAVDXT010000002.1"/>
</dbReference>
<dbReference type="Proteomes" id="UP001180487">
    <property type="component" value="Unassembled WGS sequence"/>
</dbReference>
<name>A0ABU2C8G3_9BURK</name>
<sequence>MTDLNTARELAHAAAMVLPWVQVRIDTVTTCARLLDTWTSRDQVEFSKLDLHTPFKGVAHFPSARVRACSGVDGRCFCSDEPLQPMSARSTAAAATEGPRLRGCGAQADARSAPLGNHGDNNLPATPASVSLFLSVS</sequence>
<evidence type="ECO:0000256" key="1">
    <source>
        <dbReference type="SAM" id="MobiDB-lite"/>
    </source>
</evidence>
<accession>A0ABU2C8G3</accession>
<evidence type="ECO:0000313" key="3">
    <source>
        <dbReference type="Proteomes" id="UP001180487"/>
    </source>
</evidence>
<protein>
    <submittedName>
        <fullName evidence="2">Uncharacterized protein</fullName>
    </submittedName>
</protein>
<gene>
    <name evidence="2" type="ORF">J2X19_002311</name>
</gene>
<comment type="caution">
    <text evidence="2">The sequence shown here is derived from an EMBL/GenBank/DDBJ whole genome shotgun (WGS) entry which is preliminary data.</text>
</comment>